<organism evidence="1 2">
    <name type="scientific">Hymenobacter qilianensis</name>
    <dbReference type="NCBI Taxonomy" id="1385715"/>
    <lineage>
        <taxon>Bacteria</taxon>
        <taxon>Pseudomonadati</taxon>
        <taxon>Bacteroidota</taxon>
        <taxon>Cytophagia</taxon>
        <taxon>Cytophagales</taxon>
        <taxon>Hymenobacteraceae</taxon>
        <taxon>Hymenobacter</taxon>
    </lineage>
</organism>
<accession>A0ACB5PV48</accession>
<reference evidence="1 2" key="1">
    <citation type="journal article" date="2019" name="Int. J. Syst. Evol. Microbiol.">
        <title>The Global Catalogue of Microorganisms (GCM) 10K type strain sequencing project: providing services to taxonomists for standard genome sequencing and annotation.</title>
        <authorList>
            <consortium name="The Broad Institute Genomics Platform"/>
            <consortium name="The Broad Institute Genome Sequencing Center for Infectious Disease"/>
            <person name="Wu L."/>
            <person name="Ma J."/>
        </authorList>
    </citation>
    <scope>NUCLEOTIDE SEQUENCE [LARGE SCALE GENOMIC DNA]</scope>
    <source>
        <strain evidence="1 2">CGMCC 1.12720</strain>
    </source>
</reference>
<sequence>MTTGFTLHHLFTSTETDQFLVPEIQRDYVWSIPQLDKLLGSLRATFAKAQRQPDLQVSGTDALPAVVDSFLEHHRRQRYSHHMGFIYAYHDSAYTGKAFLIDGQQRLLSLYLLLLARAVQENKQDSFQTNYLSATGKIRLDYRVRAATHDFLQRFVPFVLEASPSDQAIGGIAIKEAIKQQYWYLRAYEQDPTIAHILDNYTYLMSQPQQEGPNYHFLQHYVRFWYFDTGDRARGEDLYLSLNSTGLITSTGENQRALLLATESNPELKQSWGLQLEQWQDFFWKHRGQNLNADQGFNEFFRWLRIIAPAIANEQQGAADLISQALQIKDTPRELPTGFTLQNAARLMEVLRLLFPLPNSKTVGLVPNGLLPFSWLAQTGPLESARLGTRELFRLLPVLAYCMERIKQQDDKWEHLTRVARYFYNVQRLDRVGQAGLQPLADFCAEATLLAQELGKTETGDITGLIDIAISRRISLALLPAEEKQKLMLYQLAGADRPEMEHLLGQLEDDAYNQGQVGHLFIGDSLATTNLQNVQRVHQRYFALGLNRLSNRRTLQSLLLLWGNCTVQDRESYLYEQYNYGAWPNIIRTTGGGFQAFFLDFLHQDVDVATYYEHNKRKYYETKTTAKLLVDSSFDNQLRLLALLFDYFQSLEPETDNISLWLKGAQIGYFYPDYIEGRDYSLPEDQAIFDEQTLRFWNVSNRMTSANYKVKALLPWAYELFKKHNPQALSYRQFLDARLEEVGAKVALEADLINISQLPI</sequence>
<evidence type="ECO:0000313" key="2">
    <source>
        <dbReference type="Proteomes" id="UP000605392"/>
    </source>
</evidence>
<gene>
    <name evidence="1" type="ORF">GCM10011375_32660</name>
</gene>
<name>A0ACB5PV48_9BACT</name>
<evidence type="ECO:0000313" key="1">
    <source>
        <dbReference type="EMBL" id="GGF75044.1"/>
    </source>
</evidence>
<proteinExistence type="predicted"/>
<dbReference type="EMBL" id="BMFN01000003">
    <property type="protein sequence ID" value="GGF75044.1"/>
    <property type="molecule type" value="Genomic_DNA"/>
</dbReference>
<protein>
    <submittedName>
        <fullName evidence="1">Uncharacterized protein</fullName>
    </submittedName>
</protein>
<keyword evidence="2" id="KW-1185">Reference proteome</keyword>
<comment type="caution">
    <text evidence="1">The sequence shown here is derived from an EMBL/GenBank/DDBJ whole genome shotgun (WGS) entry which is preliminary data.</text>
</comment>
<dbReference type="Proteomes" id="UP000605392">
    <property type="component" value="Unassembled WGS sequence"/>
</dbReference>